<reference evidence="2" key="1">
    <citation type="submission" date="2021-02" db="EMBL/GenBank/DDBJ databases">
        <authorList>
            <person name="Dougan E. K."/>
            <person name="Rhodes N."/>
            <person name="Thang M."/>
            <person name="Chan C."/>
        </authorList>
    </citation>
    <scope>NUCLEOTIDE SEQUENCE</scope>
</reference>
<feature type="compositionally biased region" description="Polar residues" evidence="1">
    <location>
        <begin position="106"/>
        <end position="130"/>
    </location>
</feature>
<proteinExistence type="predicted"/>
<dbReference type="Proteomes" id="UP000604046">
    <property type="component" value="Unassembled WGS sequence"/>
</dbReference>
<feature type="region of interest" description="Disordered" evidence="1">
    <location>
        <begin position="75"/>
        <end position="253"/>
    </location>
</feature>
<organism evidence="2 3">
    <name type="scientific">Symbiodinium natans</name>
    <dbReference type="NCBI Taxonomy" id="878477"/>
    <lineage>
        <taxon>Eukaryota</taxon>
        <taxon>Sar</taxon>
        <taxon>Alveolata</taxon>
        <taxon>Dinophyceae</taxon>
        <taxon>Suessiales</taxon>
        <taxon>Symbiodiniaceae</taxon>
        <taxon>Symbiodinium</taxon>
    </lineage>
</organism>
<evidence type="ECO:0000313" key="3">
    <source>
        <dbReference type="Proteomes" id="UP000604046"/>
    </source>
</evidence>
<dbReference type="EMBL" id="CAJNDS010002771">
    <property type="protein sequence ID" value="CAE7591367.1"/>
    <property type="molecule type" value="Genomic_DNA"/>
</dbReference>
<gene>
    <name evidence="2" type="ORF">SNAT2548_LOCUS33666</name>
</gene>
<evidence type="ECO:0000256" key="1">
    <source>
        <dbReference type="SAM" id="MobiDB-lite"/>
    </source>
</evidence>
<comment type="caution">
    <text evidence="2">The sequence shown here is derived from an EMBL/GenBank/DDBJ whole genome shotgun (WGS) entry which is preliminary data.</text>
</comment>
<name>A0A812V0Y9_9DINO</name>
<feature type="compositionally biased region" description="Low complexity" evidence="1">
    <location>
        <begin position="132"/>
        <end position="162"/>
    </location>
</feature>
<keyword evidence="3" id="KW-1185">Reference proteome</keyword>
<feature type="compositionally biased region" description="Pro residues" evidence="1">
    <location>
        <begin position="223"/>
        <end position="240"/>
    </location>
</feature>
<feature type="compositionally biased region" description="Low complexity" evidence="1">
    <location>
        <begin position="198"/>
        <end position="218"/>
    </location>
</feature>
<dbReference type="AlphaFoldDB" id="A0A812V0Y9"/>
<sequence>MSNMQSAWQVILQASDDELRESILHLPTRQQHRIAFLTLQCTTAGMYHAEYCDASWRDTVLHQWEDLPASAYAATAPAPAESMQAPPYPDNGTSADDDMPPPPWPESTTATQSAGPEPQQTASSSSSADGVQQLSQLLTNLLQQQQQQQQQSQPRPQQQPRQAWADIQDTAPQPKQQPTAKEPPGKKPPPKLPDHIHGPNPQQTPQQPAAQQPTQGPPRSIFPQPPSQQDPQPTQQPQPSAPQTDSMQNGFDVNFGVGPPIPLHDCHKRPPLGYFPQGCEPAQANLCNRKIFFTAQGKPWYRNPKKGTPHCAIRCNDPDCSYGGAAPCNYPLPVPFSNDTHTHHTCSQCKAQRNADRGLISIQPLN</sequence>
<accession>A0A812V0Y9</accession>
<protein>
    <submittedName>
        <fullName evidence="2">Uncharacterized protein</fullName>
    </submittedName>
</protein>
<evidence type="ECO:0000313" key="2">
    <source>
        <dbReference type="EMBL" id="CAE7591367.1"/>
    </source>
</evidence>